<feature type="region of interest" description="Disordered" evidence="13">
    <location>
        <begin position="1"/>
        <end position="28"/>
    </location>
</feature>
<feature type="repeat" description="Solcar" evidence="11">
    <location>
        <begin position="329"/>
        <end position="413"/>
    </location>
</feature>
<dbReference type="SUPFAM" id="SSF103506">
    <property type="entry name" value="Mitochondrial carrier"/>
    <property type="match status" value="1"/>
</dbReference>
<organism evidence="14 15">
    <name type="scientific">Ceratopteris richardii</name>
    <name type="common">Triangle waterfern</name>
    <dbReference type="NCBI Taxonomy" id="49495"/>
    <lineage>
        <taxon>Eukaryota</taxon>
        <taxon>Viridiplantae</taxon>
        <taxon>Streptophyta</taxon>
        <taxon>Embryophyta</taxon>
        <taxon>Tracheophyta</taxon>
        <taxon>Polypodiopsida</taxon>
        <taxon>Polypodiidae</taxon>
        <taxon>Polypodiales</taxon>
        <taxon>Pteridineae</taxon>
        <taxon>Pteridaceae</taxon>
        <taxon>Parkerioideae</taxon>
        <taxon>Ceratopteris</taxon>
    </lineage>
</organism>
<evidence type="ECO:0000256" key="1">
    <source>
        <dbReference type="ARBA" id="ARBA00004119"/>
    </source>
</evidence>
<keyword evidence="7" id="KW-0677">Repeat</keyword>
<dbReference type="InterPro" id="IPR018108">
    <property type="entry name" value="MCP_transmembrane"/>
</dbReference>
<evidence type="ECO:0000256" key="11">
    <source>
        <dbReference type="PROSITE-ProRule" id="PRU00282"/>
    </source>
</evidence>
<feature type="repeat" description="Solcar" evidence="11">
    <location>
        <begin position="140"/>
        <end position="231"/>
    </location>
</feature>
<dbReference type="GO" id="GO:0055085">
    <property type="term" value="P:transmembrane transport"/>
    <property type="evidence" value="ECO:0007669"/>
    <property type="project" value="InterPro"/>
</dbReference>
<dbReference type="Pfam" id="PF00153">
    <property type="entry name" value="Mito_carr"/>
    <property type="match status" value="3"/>
</dbReference>
<keyword evidence="3 12" id="KW-0813">Transport</keyword>
<feature type="repeat" description="Solcar" evidence="11">
    <location>
        <begin position="239"/>
        <end position="322"/>
    </location>
</feature>
<keyword evidence="9" id="KW-1133">Transmembrane helix</keyword>
<evidence type="ECO:0000256" key="7">
    <source>
        <dbReference type="ARBA" id="ARBA00022737"/>
    </source>
</evidence>
<dbReference type="Gene3D" id="1.50.40.10">
    <property type="entry name" value="Mitochondrial carrier domain"/>
    <property type="match status" value="1"/>
</dbReference>
<keyword evidence="4" id="KW-0150">Chloroplast</keyword>
<accession>A0A8T2QQ58</accession>
<comment type="similarity">
    <text evidence="12">Belongs to the mitochondrial carrier (TC 2.A.29) family.</text>
</comment>
<feature type="compositionally biased region" description="Basic and acidic residues" evidence="13">
    <location>
        <begin position="15"/>
        <end position="28"/>
    </location>
</feature>
<evidence type="ECO:0000256" key="3">
    <source>
        <dbReference type="ARBA" id="ARBA00022448"/>
    </source>
</evidence>
<name>A0A8T2QQ58_CERRI</name>
<comment type="caution">
    <text evidence="14">The sequence shown here is derived from an EMBL/GenBank/DDBJ whole genome shotgun (WGS) entry which is preliminary data.</text>
</comment>
<dbReference type="PRINTS" id="PR00926">
    <property type="entry name" value="MITOCARRIER"/>
</dbReference>
<evidence type="ECO:0000256" key="5">
    <source>
        <dbReference type="ARBA" id="ARBA00022640"/>
    </source>
</evidence>
<gene>
    <name evidence="14" type="ORF">KP509_33G053700</name>
</gene>
<dbReference type="PANTHER" id="PTHR24089">
    <property type="entry name" value="SOLUTE CARRIER FAMILY 25"/>
    <property type="match status" value="1"/>
</dbReference>
<keyword evidence="10 11" id="KW-0472">Membrane</keyword>
<evidence type="ECO:0000313" key="15">
    <source>
        <dbReference type="Proteomes" id="UP000825935"/>
    </source>
</evidence>
<dbReference type="FunFam" id="1.50.40.10:FF:000042">
    <property type="entry name" value="Envelope ADP,ATP carrier protein"/>
    <property type="match status" value="1"/>
</dbReference>
<dbReference type="OrthoDB" id="270584at2759"/>
<sequence>MRHQWHCHRAATMDTQERSQEGRERNRPDLLLKEDPFEFAFEQASTRAWVSLHSVFQKTMHSFQHYKHGRHIGLETKVSPDVSTWPHCLRENRFLKYASTTLKFGSDVKHKQLDNGNCSCEHPSLDQLLVHPLAVMSYVPKDIALFLAGAIAGAVARTITAPLDRIKLLMQVHNMNASYGSVKSIGFPEAVVKIAKEEGLQGYWKGNLPQVLRLIPYSAIQLTSYELYKKLFKGKDEELSVVARLAAGACAGMTSTLATYPLDVFRLRLAVDPTSQSMIQVALNMLQEEGFASFYSGLGPSLLGIAPYIALNFCAFDLIKNSLPEDIRKTPAASFLTALLSSSLATTSCYPLDTIRRQMQMKGTPYHSVFEAFSGILDKDGIIGLYRGFVPNALKTLPNSSIRLTTFHTAKSIYGASQQEFEKLVRERKARQNL</sequence>
<dbReference type="Proteomes" id="UP000825935">
    <property type="component" value="Chromosome 33"/>
</dbReference>
<keyword evidence="8" id="KW-0809">Transit peptide</keyword>
<dbReference type="PROSITE" id="PS50920">
    <property type="entry name" value="SOLCAR"/>
    <property type="match status" value="3"/>
</dbReference>
<reference evidence="14" key="1">
    <citation type="submission" date="2021-08" db="EMBL/GenBank/DDBJ databases">
        <title>WGS assembly of Ceratopteris richardii.</title>
        <authorList>
            <person name="Marchant D.B."/>
            <person name="Chen G."/>
            <person name="Jenkins J."/>
            <person name="Shu S."/>
            <person name="Leebens-Mack J."/>
            <person name="Grimwood J."/>
            <person name="Schmutz J."/>
            <person name="Soltis P."/>
            <person name="Soltis D."/>
            <person name="Chen Z.-H."/>
        </authorList>
    </citation>
    <scope>NUCLEOTIDE SEQUENCE</scope>
    <source>
        <strain evidence="14">Whitten #5841</strain>
        <tissue evidence="14">Leaf</tissue>
    </source>
</reference>
<evidence type="ECO:0000256" key="2">
    <source>
        <dbReference type="ARBA" id="ARBA00004141"/>
    </source>
</evidence>
<dbReference type="EMBL" id="CM035438">
    <property type="protein sequence ID" value="KAH7285976.1"/>
    <property type="molecule type" value="Genomic_DNA"/>
</dbReference>
<dbReference type="AlphaFoldDB" id="A0A8T2QQ58"/>
<dbReference type="InterPro" id="IPR023395">
    <property type="entry name" value="MCP_dom_sf"/>
</dbReference>
<proteinExistence type="inferred from homology"/>
<protein>
    <submittedName>
        <fullName evidence="14">Uncharacterized protein</fullName>
    </submittedName>
</protein>
<dbReference type="GO" id="GO:0009941">
    <property type="term" value="C:chloroplast envelope"/>
    <property type="evidence" value="ECO:0007669"/>
    <property type="project" value="UniProtKB-SubCell"/>
</dbReference>
<evidence type="ECO:0000256" key="10">
    <source>
        <dbReference type="ARBA" id="ARBA00023136"/>
    </source>
</evidence>
<dbReference type="GO" id="GO:0016020">
    <property type="term" value="C:membrane"/>
    <property type="evidence" value="ECO:0007669"/>
    <property type="project" value="UniProtKB-SubCell"/>
</dbReference>
<evidence type="ECO:0000256" key="9">
    <source>
        <dbReference type="ARBA" id="ARBA00022989"/>
    </source>
</evidence>
<evidence type="ECO:0000256" key="4">
    <source>
        <dbReference type="ARBA" id="ARBA00022528"/>
    </source>
</evidence>
<evidence type="ECO:0000256" key="6">
    <source>
        <dbReference type="ARBA" id="ARBA00022692"/>
    </source>
</evidence>
<evidence type="ECO:0000256" key="8">
    <source>
        <dbReference type="ARBA" id="ARBA00022946"/>
    </source>
</evidence>
<keyword evidence="15" id="KW-1185">Reference proteome</keyword>
<evidence type="ECO:0000313" key="14">
    <source>
        <dbReference type="EMBL" id="KAH7285976.1"/>
    </source>
</evidence>
<dbReference type="OMA" id="QSFMCVG"/>
<keyword evidence="5" id="KW-0934">Plastid</keyword>
<keyword evidence="6 11" id="KW-0812">Transmembrane</keyword>
<evidence type="ECO:0000256" key="13">
    <source>
        <dbReference type="SAM" id="MobiDB-lite"/>
    </source>
</evidence>
<dbReference type="InterPro" id="IPR002067">
    <property type="entry name" value="MCP"/>
</dbReference>
<comment type="subcellular location">
    <subcellularLocation>
        <location evidence="2">Membrane</location>
        <topology evidence="2">Multi-pass membrane protein</topology>
    </subcellularLocation>
    <subcellularLocation>
        <location evidence="1">Plastid</location>
        <location evidence="1">Chloroplast envelope</location>
    </subcellularLocation>
</comment>
<evidence type="ECO:0000256" key="12">
    <source>
        <dbReference type="RuleBase" id="RU000488"/>
    </source>
</evidence>